<dbReference type="STRING" id="1449357.GCA_000744175_02211"/>
<dbReference type="GO" id="GO:0046872">
    <property type="term" value="F:metal ion binding"/>
    <property type="evidence" value="ECO:0007669"/>
    <property type="project" value="UniProtKB-KW"/>
</dbReference>
<keyword evidence="6" id="KW-0732">Signal</keyword>
<evidence type="ECO:0000313" key="9">
    <source>
        <dbReference type="EMBL" id="TFU26659.1"/>
    </source>
</evidence>
<evidence type="ECO:0000256" key="1">
    <source>
        <dbReference type="ARBA" id="ARBA00022617"/>
    </source>
</evidence>
<protein>
    <submittedName>
        <fullName evidence="9">Cytochrome c</fullName>
    </submittedName>
</protein>
<proteinExistence type="predicted"/>
<dbReference type="OrthoDB" id="9809720at2"/>
<keyword evidence="1 4" id="KW-0349">Heme</keyword>
<keyword evidence="3 4" id="KW-0408">Iron</keyword>
<dbReference type="PANTHER" id="PTHR35008">
    <property type="entry name" value="BLL4482 PROTEIN-RELATED"/>
    <property type="match status" value="1"/>
</dbReference>
<name>A0A4Y9EZX1_9DEIN</name>
<keyword evidence="10" id="KW-1185">Reference proteome</keyword>
<dbReference type="GO" id="GO:0020037">
    <property type="term" value="F:heme binding"/>
    <property type="evidence" value="ECO:0007669"/>
    <property type="project" value="InterPro"/>
</dbReference>
<dbReference type="Proteomes" id="UP000297244">
    <property type="component" value="Unassembled WGS sequence"/>
</dbReference>
<feature type="chain" id="PRO_5041171707" evidence="6">
    <location>
        <begin position="20"/>
        <end position="131"/>
    </location>
</feature>
<dbReference type="GO" id="GO:0009055">
    <property type="term" value="F:electron transfer activity"/>
    <property type="evidence" value="ECO:0007669"/>
    <property type="project" value="InterPro"/>
</dbReference>
<comment type="caution">
    <text evidence="9">The sequence shown here is derived from an EMBL/GenBank/DDBJ whole genome shotgun (WGS) entry which is preliminary data.</text>
</comment>
<dbReference type="AlphaFoldDB" id="A0A4Y9EZX1"/>
<dbReference type="InterPro" id="IPR051459">
    <property type="entry name" value="Cytochrome_c-type_DH"/>
</dbReference>
<feature type="domain" description="Cytochrome c" evidence="7">
    <location>
        <begin position="16"/>
        <end position="100"/>
    </location>
</feature>
<evidence type="ECO:0000256" key="2">
    <source>
        <dbReference type="ARBA" id="ARBA00022723"/>
    </source>
</evidence>
<accession>A0A4Y9EZX1</accession>
<gene>
    <name evidence="8" type="ORF">E0489_01385</name>
    <name evidence="9" type="ORF">E0687_05435</name>
</gene>
<dbReference type="InterPro" id="IPR036909">
    <property type="entry name" value="Cyt_c-like_dom_sf"/>
</dbReference>
<evidence type="ECO:0000259" key="7">
    <source>
        <dbReference type="PROSITE" id="PS51007"/>
    </source>
</evidence>
<dbReference type="SUPFAM" id="SSF46626">
    <property type="entry name" value="Cytochrome c"/>
    <property type="match status" value="1"/>
</dbReference>
<evidence type="ECO:0000313" key="8">
    <source>
        <dbReference type="EMBL" id="TFU18199.1"/>
    </source>
</evidence>
<evidence type="ECO:0000256" key="5">
    <source>
        <dbReference type="SAM" id="MobiDB-lite"/>
    </source>
</evidence>
<dbReference type="EMBL" id="SKBL01000001">
    <property type="protein sequence ID" value="TFU18199.1"/>
    <property type="molecule type" value="Genomic_DNA"/>
</dbReference>
<feature type="region of interest" description="Disordered" evidence="5">
    <location>
        <begin position="107"/>
        <end position="131"/>
    </location>
</feature>
<dbReference type="InterPro" id="IPR009056">
    <property type="entry name" value="Cyt_c-like_dom"/>
</dbReference>
<sequence>MKRSLLPLFLLLGLGAALAQGAGGLWTRTCAVCHGEKAQGDRSYPGLQGVAPFFATPEGRRYLVLVVLYGKKGEAGLMPGFAQLKDEELAALLNHLKALLQAKGDPFTPEEIRQGRGLNLTPDAVKRPGKP</sequence>
<dbReference type="RefSeq" id="WP_135260024.1">
    <property type="nucleotide sequence ID" value="NZ_ML214239.1"/>
</dbReference>
<dbReference type="EMBL" id="SJZF01000007">
    <property type="protein sequence ID" value="TFU26659.1"/>
    <property type="molecule type" value="Genomic_DNA"/>
</dbReference>
<keyword evidence="2 4" id="KW-0479">Metal-binding</keyword>
<evidence type="ECO:0000256" key="6">
    <source>
        <dbReference type="SAM" id="SignalP"/>
    </source>
</evidence>
<dbReference type="Gene3D" id="1.10.760.10">
    <property type="entry name" value="Cytochrome c-like domain"/>
    <property type="match status" value="1"/>
</dbReference>
<feature type="signal peptide" evidence="6">
    <location>
        <begin position="1"/>
        <end position="19"/>
    </location>
</feature>
<dbReference type="Pfam" id="PF13442">
    <property type="entry name" value="Cytochrome_CBB3"/>
    <property type="match status" value="1"/>
</dbReference>
<evidence type="ECO:0000313" key="11">
    <source>
        <dbReference type="Proteomes" id="UP000297668"/>
    </source>
</evidence>
<dbReference type="PROSITE" id="PS51007">
    <property type="entry name" value="CYTC"/>
    <property type="match status" value="1"/>
</dbReference>
<reference evidence="10 11" key="1">
    <citation type="submission" date="2019-03" db="EMBL/GenBank/DDBJ databases">
        <title>Thermus tengchongensis species for the arsenic transformation mechanism.</title>
        <authorList>
            <person name="Yuan G.C."/>
        </authorList>
    </citation>
    <scope>NUCLEOTIDE SEQUENCE [LARGE SCALE GENOMIC DNA]</scope>
    <source>
        <strain evidence="9 11">15W</strain>
        <strain evidence="8 10">15Y</strain>
    </source>
</reference>
<evidence type="ECO:0000256" key="4">
    <source>
        <dbReference type="PROSITE-ProRule" id="PRU00433"/>
    </source>
</evidence>
<organism evidence="9 11">
    <name type="scientific">Thermus tengchongensis</name>
    <dbReference type="NCBI Taxonomy" id="1214928"/>
    <lineage>
        <taxon>Bacteria</taxon>
        <taxon>Thermotogati</taxon>
        <taxon>Deinococcota</taxon>
        <taxon>Deinococci</taxon>
        <taxon>Thermales</taxon>
        <taxon>Thermaceae</taxon>
        <taxon>Thermus</taxon>
    </lineage>
</organism>
<evidence type="ECO:0000313" key="10">
    <source>
        <dbReference type="Proteomes" id="UP000297244"/>
    </source>
</evidence>
<evidence type="ECO:0000256" key="3">
    <source>
        <dbReference type="ARBA" id="ARBA00023004"/>
    </source>
</evidence>
<dbReference type="Proteomes" id="UP000297668">
    <property type="component" value="Unassembled WGS sequence"/>
</dbReference>
<dbReference type="PANTHER" id="PTHR35008:SF4">
    <property type="entry name" value="BLL4482 PROTEIN"/>
    <property type="match status" value="1"/>
</dbReference>